<dbReference type="SMART" id="SM00448">
    <property type="entry name" value="REC"/>
    <property type="match status" value="1"/>
</dbReference>
<evidence type="ECO:0000259" key="7">
    <source>
        <dbReference type="PROSITE" id="PS50110"/>
    </source>
</evidence>
<feature type="domain" description="Response regulatory" evidence="7">
    <location>
        <begin position="4"/>
        <end position="121"/>
    </location>
</feature>
<comment type="subcellular location">
    <subcellularLocation>
        <location evidence="4">Cytoplasm</location>
    </subcellularLocation>
</comment>
<dbReference type="InterPro" id="IPR011006">
    <property type="entry name" value="CheY-like_superfamily"/>
</dbReference>
<keyword evidence="10" id="KW-1185">Reference proteome</keyword>
<proteinExistence type="inferred from homology"/>
<dbReference type="HAMAP" id="MF_00099">
    <property type="entry name" value="CheB_chemtxs"/>
    <property type="match status" value="1"/>
</dbReference>
<keyword evidence="1 4" id="KW-0145">Chemotaxis</keyword>
<keyword evidence="2 4" id="KW-0378">Hydrolase</keyword>
<organism evidence="9 10">
    <name type="scientific">Alteromonas aquimaris</name>
    <dbReference type="NCBI Taxonomy" id="2998417"/>
    <lineage>
        <taxon>Bacteria</taxon>
        <taxon>Pseudomonadati</taxon>
        <taxon>Pseudomonadota</taxon>
        <taxon>Gammaproteobacteria</taxon>
        <taxon>Alteromonadales</taxon>
        <taxon>Alteromonadaceae</taxon>
        <taxon>Alteromonas/Salinimonas group</taxon>
        <taxon>Alteromonas</taxon>
    </lineage>
</organism>
<evidence type="ECO:0000256" key="6">
    <source>
        <dbReference type="PROSITE-ProRule" id="PRU00169"/>
    </source>
</evidence>
<comment type="function">
    <text evidence="4">Involved in chemotaxis. Part of a chemotaxis signal transduction system that modulates chemotaxis in response to various stimuli. Catalyzes the demethylation of specific methylglutamate residues introduced into the chemoreceptors (methyl-accepting chemotaxis proteins or MCP) by CheR. Also mediates the irreversible deamidation of specific glutamine residues to glutamic acid.</text>
</comment>
<dbReference type="RefSeq" id="WP_265616346.1">
    <property type="nucleotide sequence ID" value="NZ_JAPFRD010000005.1"/>
</dbReference>
<dbReference type="InterPro" id="IPR000673">
    <property type="entry name" value="Sig_transdc_resp-reg_Me-estase"/>
</dbReference>
<feature type="active site" evidence="4 5">
    <location>
        <position position="196"/>
    </location>
</feature>
<dbReference type="Proteomes" id="UP001142810">
    <property type="component" value="Unassembled WGS sequence"/>
</dbReference>
<comment type="domain">
    <text evidence="4">Contains a C-terminal catalytic domain, and an N-terminal region which modulates catalytic activity.</text>
</comment>
<evidence type="ECO:0000256" key="3">
    <source>
        <dbReference type="ARBA" id="ARBA00048267"/>
    </source>
</evidence>
<feature type="domain" description="CheB-type methylesterase" evidence="8">
    <location>
        <begin position="184"/>
        <end position="379"/>
    </location>
</feature>
<evidence type="ECO:0000256" key="4">
    <source>
        <dbReference type="HAMAP-Rule" id="MF_00099"/>
    </source>
</evidence>
<dbReference type="Gene3D" id="3.40.50.2300">
    <property type="match status" value="1"/>
</dbReference>
<feature type="active site" evidence="4 5">
    <location>
        <position position="321"/>
    </location>
</feature>
<protein>
    <recommendedName>
        <fullName evidence="4">Protein-glutamate methylesterase/protein-glutamine glutaminase</fullName>
        <ecNumber evidence="4">3.1.1.61</ecNumber>
        <ecNumber evidence="4">3.5.1.44</ecNumber>
    </recommendedName>
</protein>
<feature type="modified residue" description="4-aspartylphosphate" evidence="4 6">
    <location>
        <position position="55"/>
    </location>
</feature>
<dbReference type="PIRSF" id="PIRSF000876">
    <property type="entry name" value="RR_chemtxs_CheB"/>
    <property type="match status" value="1"/>
</dbReference>
<evidence type="ECO:0000256" key="2">
    <source>
        <dbReference type="ARBA" id="ARBA00022801"/>
    </source>
</evidence>
<gene>
    <name evidence="4" type="primary">cheB</name>
    <name evidence="9" type="ORF">OPS25_03870</name>
</gene>
<dbReference type="CDD" id="cd16432">
    <property type="entry name" value="CheB_Rec"/>
    <property type="match status" value="1"/>
</dbReference>
<dbReference type="EC" id="3.1.1.61" evidence="4"/>
<evidence type="ECO:0000256" key="1">
    <source>
        <dbReference type="ARBA" id="ARBA00022500"/>
    </source>
</evidence>
<comment type="catalytic activity">
    <reaction evidence="4">
        <text>L-glutaminyl-[protein] + H2O = L-glutamyl-[protein] + NH4(+)</text>
        <dbReference type="Rhea" id="RHEA:16441"/>
        <dbReference type="Rhea" id="RHEA-COMP:10207"/>
        <dbReference type="Rhea" id="RHEA-COMP:10208"/>
        <dbReference type="ChEBI" id="CHEBI:15377"/>
        <dbReference type="ChEBI" id="CHEBI:28938"/>
        <dbReference type="ChEBI" id="CHEBI:29973"/>
        <dbReference type="ChEBI" id="CHEBI:30011"/>
        <dbReference type="EC" id="3.5.1.44"/>
    </reaction>
</comment>
<dbReference type="Gene3D" id="3.40.50.180">
    <property type="entry name" value="Methylesterase CheB, C-terminal domain"/>
    <property type="match status" value="1"/>
</dbReference>
<dbReference type="Pfam" id="PF00072">
    <property type="entry name" value="Response_reg"/>
    <property type="match status" value="1"/>
</dbReference>
<evidence type="ECO:0000313" key="9">
    <source>
        <dbReference type="EMBL" id="MCW8107643.1"/>
    </source>
</evidence>
<comment type="catalytic activity">
    <reaction evidence="3 4">
        <text>[protein]-L-glutamate 5-O-methyl ester + H2O = L-glutamyl-[protein] + methanol + H(+)</text>
        <dbReference type="Rhea" id="RHEA:23236"/>
        <dbReference type="Rhea" id="RHEA-COMP:10208"/>
        <dbReference type="Rhea" id="RHEA-COMP:10311"/>
        <dbReference type="ChEBI" id="CHEBI:15377"/>
        <dbReference type="ChEBI" id="CHEBI:15378"/>
        <dbReference type="ChEBI" id="CHEBI:17790"/>
        <dbReference type="ChEBI" id="CHEBI:29973"/>
        <dbReference type="ChEBI" id="CHEBI:82795"/>
        <dbReference type="EC" id="3.1.1.61"/>
    </reaction>
</comment>
<dbReference type="NCBIfam" id="NF001965">
    <property type="entry name" value="PRK00742.1"/>
    <property type="match status" value="1"/>
</dbReference>
<dbReference type="PROSITE" id="PS50122">
    <property type="entry name" value="CHEB"/>
    <property type="match status" value="1"/>
</dbReference>
<dbReference type="Pfam" id="PF01339">
    <property type="entry name" value="CheB_methylest"/>
    <property type="match status" value="1"/>
</dbReference>
<evidence type="ECO:0000259" key="8">
    <source>
        <dbReference type="PROSITE" id="PS50122"/>
    </source>
</evidence>
<dbReference type="EC" id="3.5.1.44" evidence="4"/>
<dbReference type="EMBL" id="JAPFRD010000005">
    <property type="protein sequence ID" value="MCW8107643.1"/>
    <property type="molecule type" value="Genomic_DNA"/>
</dbReference>
<evidence type="ECO:0000256" key="5">
    <source>
        <dbReference type="PROSITE-ProRule" id="PRU00050"/>
    </source>
</evidence>
<dbReference type="SUPFAM" id="SSF52738">
    <property type="entry name" value="Methylesterase CheB, C-terminal domain"/>
    <property type="match status" value="1"/>
</dbReference>
<dbReference type="InterPro" id="IPR035909">
    <property type="entry name" value="CheB_C"/>
</dbReference>
<dbReference type="PANTHER" id="PTHR42872">
    <property type="entry name" value="PROTEIN-GLUTAMATE METHYLESTERASE/PROTEIN-GLUTAMINE GLUTAMINASE"/>
    <property type="match status" value="1"/>
</dbReference>
<dbReference type="PROSITE" id="PS50110">
    <property type="entry name" value="RESPONSE_REGULATORY"/>
    <property type="match status" value="1"/>
</dbReference>
<reference evidence="9" key="1">
    <citation type="submission" date="2022-11" db="EMBL/GenBank/DDBJ databases">
        <title>Alteromonas sp. nov., isolated from sea water of the Qingdao.</title>
        <authorList>
            <person name="Wang Q."/>
        </authorList>
    </citation>
    <scope>NUCLEOTIDE SEQUENCE</scope>
    <source>
        <strain evidence="9">ASW11-7</strain>
    </source>
</reference>
<dbReference type="InterPro" id="IPR001789">
    <property type="entry name" value="Sig_transdc_resp-reg_receiver"/>
</dbReference>
<comment type="caution">
    <text evidence="9">The sequence shown here is derived from an EMBL/GenBank/DDBJ whole genome shotgun (WGS) entry which is preliminary data.</text>
</comment>
<accession>A0ABT3P4G4</accession>
<keyword evidence="4 6" id="KW-0597">Phosphoprotein</keyword>
<dbReference type="InterPro" id="IPR008248">
    <property type="entry name" value="CheB-like"/>
</dbReference>
<name>A0ABT3P4G4_9ALTE</name>
<comment type="PTM">
    <text evidence="4">Phosphorylated by CheA. Phosphorylation of the N-terminal regulatory domain activates the methylesterase activity.</text>
</comment>
<evidence type="ECO:0000313" key="10">
    <source>
        <dbReference type="Proteomes" id="UP001142810"/>
    </source>
</evidence>
<dbReference type="CDD" id="cd17541">
    <property type="entry name" value="REC_CheB-like"/>
    <property type="match status" value="1"/>
</dbReference>
<comment type="similarity">
    <text evidence="4">Belongs to the CheB family.</text>
</comment>
<feature type="active site" evidence="4 5">
    <location>
        <position position="223"/>
    </location>
</feature>
<dbReference type="SUPFAM" id="SSF52172">
    <property type="entry name" value="CheY-like"/>
    <property type="match status" value="1"/>
</dbReference>
<sequence length="379" mass="41020">MVFKVLVVDDSTFYRRRVREILNEDRELEVVGEARNGQEAIDKILELSPDVVTMDVEMPVLDGISAVKAIMDKKPLPILMFSSLTHHGAQATLDALEAGAIDFLPKKFEDIADDRREAAMQLRTKVRLIARRGTGIQRPSLASLRAKPSLPAGAPKSKFFRSSSLLAGRAEATAQPTVSKVVASGKKYRCLAIGASTGGPVALQQVLTKLPENFPVPIFLVQHMPGTFTQAFAQRLNSHCKFPVKEAENGDIVKPGHAYLAPGGKQMLIEVIGNQHRIAIKDADPAEKINYKPSVDLTFESLLPVYGGAVLSVILTGMGADGKEGCRKLKAEGATIWAQDKASCVVYGMPHAVASANIAEKNIPLEDIADCILTEMVSR</sequence>
<dbReference type="PANTHER" id="PTHR42872:SF3">
    <property type="entry name" value="PROTEIN-GLUTAMATE METHYLESTERASE_PROTEIN-GLUTAMINE GLUTAMINASE 1"/>
    <property type="match status" value="1"/>
</dbReference>
<keyword evidence="4" id="KW-0963">Cytoplasm</keyword>